<name>A0AB34K7D4_PRYPA</name>
<reference evidence="6 7" key="1">
    <citation type="journal article" date="2024" name="Science">
        <title>Giant polyketide synthase enzymes in the biosynthesis of giant marine polyether toxins.</title>
        <authorList>
            <person name="Fallon T.R."/>
            <person name="Shende V.V."/>
            <person name="Wierzbicki I.H."/>
            <person name="Pendleton A.L."/>
            <person name="Watervoot N.F."/>
            <person name="Auber R.P."/>
            <person name="Gonzalez D.J."/>
            <person name="Wisecaver J.H."/>
            <person name="Moore B.S."/>
        </authorList>
    </citation>
    <scope>NUCLEOTIDE SEQUENCE [LARGE SCALE GENOMIC DNA]</scope>
    <source>
        <strain evidence="6 7">12B1</strain>
    </source>
</reference>
<evidence type="ECO:0000256" key="4">
    <source>
        <dbReference type="SAM" id="SignalP"/>
    </source>
</evidence>
<accession>A0AB34K7D4</accession>
<dbReference type="GO" id="GO:0004252">
    <property type="term" value="F:serine-type endopeptidase activity"/>
    <property type="evidence" value="ECO:0007669"/>
    <property type="project" value="InterPro"/>
</dbReference>
<comment type="similarity">
    <text evidence="1">Belongs to the peptidase S1C family.</text>
</comment>
<dbReference type="SUPFAM" id="SSF50156">
    <property type="entry name" value="PDZ domain-like"/>
    <property type="match status" value="1"/>
</dbReference>
<dbReference type="InterPro" id="IPR036361">
    <property type="entry name" value="SAP_dom_sf"/>
</dbReference>
<evidence type="ECO:0000256" key="3">
    <source>
        <dbReference type="ARBA" id="ARBA00022801"/>
    </source>
</evidence>
<keyword evidence="7" id="KW-1185">Reference proteome</keyword>
<sequence>MVLGLLFGCLACFLRPSIAVGPPIARGPLQIHTAGTWKRPVRVPPRASRSIVAQSDNREADGLSSLSTGELKRLLMDRNVDFRDCLEKQDLVERLKKNLNRPVDRSAPSDLTEGELRRVSVFERCSPAVAFIRTTTSSQPFPWATFEYPSGSGSGFLWDSEGHIVTNYHVIAPQSKVESKVKVSLQGTREQVDAKVVNFDEDCDIAVLKIAVDDLPRPVTVGSSSELKVGQSVLAIGNPFGLDYTLTTGVISALGRDVRGERGVIKGCLQTDAAINPGNSGGPLLDSSGRLIGVNTAIYSTQGGGNIGIGFAVPVDTVRRVVNLIIQQTTVPSMGANVFEDHIAQSIGKKFGLRLEGALVREVVPQGPADAAGLVPVRRGGGVVFVLGDLITAVDNMRVRQVEDLTSAVLGKRPGDTIELTVLRGARLSRTERLKLTLISRDELKKRKQRNDELFSN</sequence>
<dbReference type="Gene3D" id="2.40.10.120">
    <property type="match status" value="1"/>
</dbReference>
<dbReference type="PROSITE" id="PS50106">
    <property type="entry name" value="PDZ"/>
    <property type="match status" value="1"/>
</dbReference>
<dbReference type="Gene3D" id="2.30.42.10">
    <property type="match status" value="1"/>
</dbReference>
<evidence type="ECO:0000256" key="1">
    <source>
        <dbReference type="ARBA" id="ARBA00010541"/>
    </source>
</evidence>
<protein>
    <recommendedName>
        <fullName evidence="5">PDZ domain-containing protein</fullName>
    </recommendedName>
</protein>
<dbReference type="Proteomes" id="UP001515480">
    <property type="component" value="Unassembled WGS sequence"/>
</dbReference>
<dbReference type="InterPro" id="IPR001940">
    <property type="entry name" value="Peptidase_S1C"/>
</dbReference>
<comment type="caution">
    <text evidence="6">The sequence shown here is derived from an EMBL/GenBank/DDBJ whole genome shotgun (WGS) entry which is preliminary data.</text>
</comment>
<evidence type="ECO:0000256" key="2">
    <source>
        <dbReference type="ARBA" id="ARBA00022670"/>
    </source>
</evidence>
<dbReference type="SMART" id="SM00228">
    <property type="entry name" value="PDZ"/>
    <property type="match status" value="1"/>
</dbReference>
<dbReference type="PANTHER" id="PTHR43343">
    <property type="entry name" value="PEPTIDASE S12"/>
    <property type="match status" value="1"/>
</dbReference>
<dbReference type="Pfam" id="PF13180">
    <property type="entry name" value="PDZ_2"/>
    <property type="match status" value="1"/>
</dbReference>
<dbReference type="PRINTS" id="PR00834">
    <property type="entry name" value="PROTEASES2C"/>
</dbReference>
<evidence type="ECO:0000259" key="5">
    <source>
        <dbReference type="PROSITE" id="PS50106"/>
    </source>
</evidence>
<dbReference type="AlphaFoldDB" id="A0AB34K7D4"/>
<dbReference type="InterPro" id="IPR001478">
    <property type="entry name" value="PDZ"/>
</dbReference>
<feature type="signal peptide" evidence="4">
    <location>
        <begin position="1"/>
        <end position="19"/>
    </location>
</feature>
<dbReference type="InterPro" id="IPR036034">
    <property type="entry name" value="PDZ_sf"/>
</dbReference>
<keyword evidence="2" id="KW-0645">Protease</keyword>
<gene>
    <name evidence="6" type="ORF">AB1Y20_001141</name>
</gene>
<feature type="chain" id="PRO_5044207220" description="PDZ domain-containing protein" evidence="4">
    <location>
        <begin position="20"/>
        <end position="457"/>
    </location>
</feature>
<keyword evidence="3" id="KW-0378">Hydrolase</keyword>
<evidence type="ECO:0000313" key="7">
    <source>
        <dbReference type="Proteomes" id="UP001515480"/>
    </source>
</evidence>
<dbReference type="Gene3D" id="1.10.720.30">
    <property type="entry name" value="SAP domain"/>
    <property type="match status" value="1"/>
</dbReference>
<evidence type="ECO:0000313" key="6">
    <source>
        <dbReference type="EMBL" id="KAL1530226.1"/>
    </source>
</evidence>
<proteinExistence type="inferred from homology"/>
<dbReference type="SUPFAM" id="SSF68906">
    <property type="entry name" value="SAP domain"/>
    <property type="match status" value="1"/>
</dbReference>
<dbReference type="InterPro" id="IPR051201">
    <property type="entry name" value="Chloro_Bact_Ser_Proteases"/>
</dbReference>
<organism evidence="6 7">
    <name type="scientific">Prymnesium parvum</name>
    <name type="common">Toxic golden alga</name>
    <dbReference type="NCBI Taxonomy" id="97485"/>
    <lineage>
        <taxon>Eukaryota</taxon>
        <taxon>Haptista</taxon>
        <taxon>Haptophyta</taxon>
        <taxon>Prymnesiophyceae</taxon>
        <taxon>Prymnesiales</taxon>
        <taxon>Prymnesiaceae</taxon>
        <taxon>Prymnesium</taxon>
    </lineage>
</organism>
<dbReference type="InterPro" id="IPR009003">
    <property type="entry name" value="Peptidase_S1_PA"/>
</dbReference>
<dbReference type="GO" id="GO:0006508">
    <property type="term" value="P:proteolysis"/>
    <property type="evidence" value="ECO:0007669"/>
    <property type="project" value="UniProtKB-KW"/>
</dbReference>
<keyword evidence="4" id="KW-0732">Signal</keyword>
<dbReference type="Pfam" id="PF13365">
    <property type="entry name" value="Trypsin_2"/>
    <property type="match status" value="1"/>
</dbReference>
<feature type="domain" description="PDZ" evidence="5">
    <location>
        <begin position="348"/>
        <end position="426"/>
    </location>
</feature>
<dbReference type="EMBL" id="JBGBPQ010000001">
    <property type="protein sequence ID" value="KAL1530226.1"/>
    <property type="molecule type" value="Genomic_DNA"/>
</dbReference>
<dbReference type="SUPFAM" id="SSF50494">
    <property type="entry name" value="Trypsin-like serine proteases"/>
    <property type="match status" value="1"/>
</dbReference>
<dbReference type="PANTHER" id="PTHR43343:SF3">
    <property type="entry name" value="PROTEASE DO-LIKE 8, CHLOROPLASTIC"/>
    <property type="match status" value="1"/>
</dbReference>